<evidence type="ECO:0000313" key="3">
    <source>
        <dbReference type="Proteomes" id="UP000019760"/>
    </source>
</evidence>
<proteinExistence type="predicted"/>
<comment type="caution">
    <text evidence="2">The sequence shown here is derived from an EMBL/GenBank/DDBJ whole genome shotgun (WGS) entry which is preliminary data.</text>
</comment>
<feature type="chain" id="PRO_5030001385" description="Lytic transglycosylase" evidence="1">
    <location>
        <begin position="32"/>
        <end position="190"/>
    </location>
</feature>
<organism evidence="2 3">
    <name type="scientific">Acidomonas methanolica NBRC 104435</name>
    <dbReference type="NCBI Taxonomy" id="1231351"/>
    <lineage>
        <taxon>Bacteria</taxon>
        <taxon>Pseudomonadati</taxon>
        <taxon>Pseudomonadota</taxon>
        <taxon>Alphaproteobacteria</taxon>
        <taxon>Acetobacterales</taxon>
        <taxon>Acetobacteraceae</taxon>
        <taxon>Acidomonas</taxon>
    </lineage>
</organism>
<reference evidence="3" key="1">
    <citation type="journal article" date="2014" name="FEMS Microbiol. Lett.">
        <title>Draft Genomic DNA Sequence of the Facultatively Methylotrophic Bacterium Acidomonas methanolica type strain MB58.</title>
        <authorList>
            <person name="Higashiura N."/>
            <person name="Hadano H."/>
            <person name="Hirakawa H."/>
            <person name="Matsutani M."/>
            <person name="Takabe S."/>
            <person name="Matsushita K."/>
            <person name="Azuma Y."/>
        </authorList>
    </citation>
    <scope>NUCLEOTIDE SEQUENCE [LARGE SCALE GENOMIC DNA]</scope>
    <source>
        <strain evidence="3">MB58</strain>
    </source>
</reference>
<evidence type="ECO:0000313" key="2">
    <source>
        <dbReference type="EMBL" id="GAJ29322.1"/>
    </source>
</evidence>
<gene>
    <name evidence="2" type="ORF">Amme_059_041</name>
</gene>
<accession>A0A023D5A6</accession>
<dbReference type="Proteomes" id="UP000019760">
    <property type="component" value="Unassembled WGS sequence"/>
</dbReference>
<dbReference type="AlphaFoldDB" id="A0A023D5A6"/>
<dbReference type="EMBL" id="BAND01000059">
    <property type="protein sequence ID" value="GAJ29322.1"/>
    <property type="molecule type" value="Genomic_DNA"/>
</dbReference>
<name>A0A023D5A6_ACIMT</name>
<dbReference type="Gene3D" id="1.10.530.10">
    <property type="match status" value="1"/>
</dbReference>
<evidence type="ECO:0008006" key="4">
    <source>
        <dbReference type="Google" id="ProtNLM"/>
    </source>
</evidence>
<sequence length="190" mass="20958">MATALTHARPTWRCLRVIAFLPMGWASPTYAGEVPPPAYQMAAASADVPSPVLFAVALQESGAVLRGRLIPWPWTLDVAGNPERYPTRAEACIRLQHLLARLAAERVDVGLAQINLGFQSHRYAKPCDLLDPYTNLTIAARILREQHLPNEDWLLAIGRYHRPAGGDPAMRYRRSVGLHLARLLAKAGTP</sequence>
<evidence type="ECO:0000256" key="1">
    <source>
        <dbReference type="SAM" id="SignalP"/>
    </source>
</evidence>
<feature type="signal peptide" evidence="1">
    <location>
        <begin position="1"/>
        <end position="31"/>
    </location>
</feature>
<dbReference type="OrthoDB" id="5945995at2"/>
<reference evidence="2 3" key="2">
    <citation type="journal article" date="2014" name="FEMS Microbiol. Lett.">
        <title>Draft genomic DNA sequence of the facultatively methylotrophic bacterium Acidomonas methanolica type strain MB58.</title>
        <authorList>
            <person name="Higashiura N."/>
            <person name="Hadano H."/>
            <person name="Hirakawa H."/>
            <person name="Matsutani M."/>
            <person name="Takabe S."/>
            <person name="Matsushita K."/>
            <person name="Azuma Y."/>
        </authorList>
    </citation>
    <scope>NUCLEOTIDE SEQUENCE [LARGE SCALE GENOMIC DNA]</scope>
    <source>
        <strain evidence="2 3">MB58</strain>
    </source>
</reference>
<protein>
    <recommendedName>
        <fullName evidence="4">Lytic transglycosylase</fullName>
    </recommendedName>
</protein>
<dbReference type="SUPFAM" id="SSF53955">
    <property type="entry name" value="Lysozyme-like"/>
    <property type="match status" value="1"/>
</dbReference>
<dbReference type="InterPro" id="IPR023346">
    <property type="entry name" value="Lysozyme-like_dom_sf"/>
</dbReference>
<keyword evidence="1" id="KW-0732">Signal</keyword>
<keyword evidence="3" id="KW-1185">Reference proteome</keyword>